<sequence>MHKDTRAGITISVASEILGVSPATLRNWDRTGKLRARRDANNSYRYYDIGELERFAETSGLTKKSFRKYKLSL</sequence>
<dbReference type="GO" id="GO:0003677">
    <property type="term" value="F:DNA binding"/>
    <property type="evidence" value="ECO:0007669"/>
    <property type="project" value="InterPro"/>
</dbReference>
<protein>
    <recommendedName>
        <fullName evidence="1">HTH merR-type domain-containing protein</fullName>
    </recommendedName>
</protein>
<dbReference type="InterPro" id="IPR000551">
    <property type="entry name" value="MerR-type_HTH_dom"/>
</dbReference>
<dbReference type="InterPro" id="IPR009061">
    <property type="entry name" value="DNA-bd_dom_put_sf"/>
</dbReference>
<dbReference type="Proteomes" id="UP000177090">
    <property type="component" value="Unassembled WGS sequence"/>
</dbReference>
<organism evidence="2 3">
    <name type="scientific">Candidatus Vogelbacteria bacterium RIFOXYD1_FULL_51_18</name>
    <dbReference type="NCBI Taxonomy" id="1802440"/>
    <lineage>
        <taxon>Bacteria</taxon>
        <taxon>Candidatus Vogeliibacteriota</taxon>
    </lineage>
</organism>
<accession>A0A1G2QJY5</accession>
<dbReference type="SUPFAM" id="SSF46955">
    <property type="entry name" value="Putative DNA-binding domain"/>
    <property type="match status" value="1"/>
</dbReference>
<proteinExistence type="predicted"/>
<feature type="domain" description="HTH merR-type" evidence="1">
    <location>
        <begin position="8"/>
        <end position="57"/>
    </location>
</feature>
<name>A0A1G2QJY5_9BACT</name>
<dbReference type="PROSITE" id="PS50937">
    <property type="entry name" value="HTH_MERR_2"/>
    <property type="match status" value="1"/>
</dbReference>
<evidence type="ECO:0000259" key="1">
    <source>
        <dbReference type="PROSITE" id="PS50937"/>
    </source>
</evidence>
<dbReference type="GO" id="GO:0006355">
    <property type="term" value="P:regulation of DNA-templated transcription"/>
    <property type="evidence" value="ECO:0007669"/>
    <property type="project" value="InterPro"/>
</dbReference>
<reference evidence="2 3" key="1">
    <citation type="journal article" date="2016" name="Nat. Commun.">
        <title>Thousands of microbial genomes shed light on interconnected biogeochemical processes in an aquifer system.</title>
        <authorList>
            <person name="Anantharaman K."/>
            <person name="Brown C.T."/>
            <person name="Hug L.A."/>
            <person name="Sharon I."/>
            <person name="Castelle C.J."/>
            <person name="Probst A.J."/>
            <person name="Thomas B.C."/>
            <person name="Singh A."/>
            <person name="Wilkins M.J."/>
            <person name="Karaoz U."/>
            <person name="Brodie E.L."/>
            <person name="Williams K.H."/>
            <person name="Hubbard S.S."/>
            <person name="Banfield J.F."/>
        </authorList>
    </citation>
    <scope>NUCLEOTIDE SEQUENCE [LARGE SCALE GENOMIC DNA]</scope>
</reference>
<gene>
    <name evidence="2" type="ORF">A2569_00155</name>
</gene>
<evidence type="ECO:0000313" key="2">
    <source>
        <dbReference type="EMBL" id="OHA60925.1"/>
    </source>
</evidence>
<dbReference type="Gene3D" id="1.10.1660.10">
    <property type="match status" value="1"/>
</dbReference>
<dbReference type="STRING" id="1802440.A2569_00155"/>
<dbReference type="EMBL" id="MHTL01000006">
    <property type="protein sequence ID" value="OHA60925.1"/>
    <property type="molecule type" value="Genomic_DNA"/>
</dbReference>
<evidence type="ECO:0000313" key="3">
    <source>
        <dbReference type="Proteomes" id="UP000177090"/>
    </source>
</evidence>
<dbReference type="Pfam" id="PF00376">
    <property type="entry name" value="MerR"/>
    <property type="match status" value="1"/>
</dbReference>
<comment type="caution">
    <text evidence="2">The sequence shown here is derived from an EMBL/GenBank/DDBJ whole genome shotgun (WGS) entry which is preliminary data.</text>
</comment>
<dbReference type="AlphaFoldDB" id="A0A1G2QJY5"/>